<dbReference type="InterPro" id="IPR001296">
    <property type="entry name" value="Glyco_trans_1"/>
</dbReference>
<sequence>MRVCHLTSAHPRYDIRIFVKECATLARAGHDVTLIVADGQGEEIRDGVRIHDVGPKTGGRLSRMTGTVERVYRAALAAKPEVAHFHDPELIPAALKLRRAGIKVVYDVHEDVPRQVLAKHWIPGAARPLVSKGVELLEHYAARRFDAIVAATPVIRRRFAALGARAIDVCNYPILAELVRDTPWEARRNEVCYLGGISRTRGIAPIVAALPSTATRLNLAGLWSEPELKAELQQQPGWARVNDLGVLDRAGVAEVLAASKVGLVTLLPTPSYVESLPIKLFEYMAAGLPVIASDFPLWRDIVDGAGCGLLVDPNDAAAIASAINLLLADDARAHAMGEAGKAAVLARYSWAAEGDKLVALYRELAGRAA</sequence>
<evidence type="ECO:0000259" key="3">
    <source>
        <dbReference type="Pfam" id="PF00534"/>
    </source>
</evidence>
<dbReference type="InterPro" id="IPR028098">
    <property type="entry name" value="Glyco_trans_4-like_N"/>
</dbReference>
<evidence type="ECO:0000256" key="2">
    <source>
        <dbReference type="ARBA" id="ARBA00022679"/>
    </source>
</evidence>
<name>A0A1Y6CGG5_9NEIS</name>
<dbReference type="GO" id="GO:0016757">
    <property type="term" value="F:glycosyltransferase activity"/>
    <property type="evidence" value="ECO:0007669"/>
    <property type="project" value="UniProtKB-KW"/>
</dbReference>
<dbReference type="CDD" id="cd03794">
    <property type="entry name" value="GT4_WbuB-like"/>
    <property type="match status" value="1"/>
</dbReference>
<reference evidence="6" key="1">
    <citation type="submission" date="2017-04" db="EMBL/GenBank/DDBJ databases">
        <authorList>
            <person name="Varghese N."/>
            <person name="Submissions S."/>
        </authorList>
    </citation>
    <scope>NUCLEOTIDE SEQUENCE [LARGE SCALE GENOMIC DNA]</scope>
    <source>
        <strain evidence="6">DSM 22618</strain>
    </source>
</reference>
<keyword evidence="6" id="KW-1185">Reference proteome</keyword>
<accession>A0A1Y6CGG5</accession>
<keyword evidence="1" id="KW-0328">Glycosyltransferase</keyword>
<dbReference type="EMBL" id="FXAG01000031">
    <property type="protein sequence ID" value="SMF54308.1"/>
    <property type="molecule type" value="Genomic_DNA"/>
</dbReference>
<gene>
    <name evidence="5" type="ORF">SAMN02745746_03863</name>
</gene>
<dbReference type="Pfam" id="PF00534">
    <property type="entry name" value="Glycos_transf_1"/>
    <property type="match status" value="1"/>
</dbReference>
<evidence type="ECO:0000256" key="1">
    <source>
        <dbReference type="ARBA" id="ARBA00022676"/>
    </source>
</evidence>
<organism evidence="5 6">
    <name type="scientific">Pseudogulbenkiania subflava DSM 22618</name>
    <dbReference type="NCBI Taxonomy" id="1123014"/>
    <lineage>
        <taxon>Bacteria</taxon>
        <taxon>Pseudomonadati</taxon>
        <taxon>Pseudomonadota</taxon>
        <taxon>Betaproteobacteria</taxon>
        <taxon>Neisseriales</taxon>
        <taxon>Chromobacteriaceae</taxon>
        <taxon>Pseudogulbenkiania</taxon>
    </lineage>
</organism>
<proteinExistence type="predicted"/>
<dbReference type="SUPFAM" id="SSF53756">
    <property type="entry name" value="UDP-Glycosyltransferase/glycogen phosphorylase"/>
    <property type="match status" value="1"/>
</dbReference>
<dbReference type="RefSeq" id="WP_085277839.1">
    <property type="nucleotide sequence ID" value="NZ_FXAG01000031.1"/>
</dbReference>
<feature type="domain" description="Glycosyltransferase subfamily 4-like N-terminal" evidence="4">
    <location>
        <begin position="22"/>
        <end position="169"/>
    </location>
</feature>
<dbReference type="Gene3D" id="3.40.50.2000">
    <property type="entry name" value="Glycogen Phosphorylase B"/>
    <property type="match status" value="2"/>
</dbReference>
<keyword evidence="2" id="KW-0808">Transferase</keyword>
<evidence type="ECO:0000313" key="5">
    <source>
        <dbReference type="EMBL" id="SMF54308.1"/>
    </source>
</evidence>
<dbReference type="Proteomes" id="UP000192920">
    <property type="component" value="Unassembled WGS sequence"/>
</dbReference>
<dbReference type="PANTHER" id="PTHR12526:SF629">
    <property type="entry name" value="TEICHURONIC ACID BIOSYNTHESIS GLYCOSYLTRANSFERASE TUAH-RELATED"/>
    <property type="match status" value="1"/>
</dbReference>
<dbReference type="STRING" id="1123014.SAMN02745746_03863"/>
<protein>
    <submittedName>
        <fullName evidence="5">Uncharacterized protein</fullName>
    </submittedName>
</protein>
<evidence type="ECO:0000259" key="4">
    <source>
        <dbReference type="Pfam" id="PF13579"/>
    </source>
</evidence>
<evidence type="ECO:0000313" key="6">
    <source>
        <dbReference type="Proteomes" id="UP000192920"/>
    </source>
</evidence>
<dbReference type="AlphaFoldDB" id="A0A1Y6CGG5"/>
<dbReference type="Pfam" id="PF13579">
    <property type="entry name" value="Glyco_trans_4_4"/>
    <property type="match status" value="1"/>
</dbReference>
<dbReference type="PANTHER" id="PTHR12526">
    <property type="entry name" value="GLYCOSYLTRANSFERASE"/>
    <property type="match status" value="1"/>
</dbReference>
<feature type="domain" description="Glycosyl transferase family 1" evidence="3">
    <location>
        <begin position="181"/>
        <end position="341"/>
    </location>
</feature>